<dbReference type="OrthoDB" id="9805159at2"/>
<dbReference type="Gene3D" id="3.20.20.80">
    <property type="entry name" value="Glycosidases"/>
    <property type="match status" value="1"/>
</dbReference>
<feature type="domain" description="Glycosyl hydrolase family 13 catalytic" evidence="3">
    <location>
        <begin position="138"/>
        <end position="495"/>
    </location>
</feature>
<dbReference type="RefSeq" id="WP_069938403.1">
    <property type="nucleotide sequence ID" value="NZ_MAMP01000021.1"/>
</dbReference>
<gene>
    <name evidence="4" type="ORF">BA724_05755</name>
</gene>
<dbReference type="Gene3D" id="2.60.40.10">
    <property type="entry name" value="Immunoglobulins"/>
    <property type="match status" value="1"/>
</dbReference>
<dbReference type="InterPro" id="IPR013780">
    <property type="entry name" value="Glyco_hydro_b"/>
</dbReference>
<keyword evidence="1" id="KW-0378">Hydrolase</keyword>
<dbReference type="SUPFAM" id="SSF51011">
    <property type="entry name" value="Glycosyl hydrolase domain"/>
    <property type="match status" value="1"/>
</dbReference>
<dbReference type="InterPro" id="IPR013783">
    <property type="entry name" value="Ig-like_fold"/>
</dbReference>
<dbReference type="SUPFAM" id="SSF51445">
    <property type="entry name" value="(Trans)glycosidases"/>
    <property type="match status" value="1"/>
</dbReference>
<dbReference type="Gene3D" id="3.90.400.10">
    <property type="entry name" value="Oligo-1,6-glucosidase, Domain 2"/>
    <property type="match status" value="1"/>
</dbReference>
<dbReference type="PANTHER" id="PTHR10357">
    <property type="entry name" value="ALPHA-AMYLASE FAMILY MEMBER"/>
    <property type="match status" value="1"/>
</dbReference>
<dbReference type="Gene3D" id="2.60.40.1180">
    <property type="entry name" value="Golgi alpha-mannosidase II"/>
    <property type="match status" value="1"/>
</dbReference>
<evidence type="ECO:0000256" key="1">
    <source>
        <dbReference type="ARBA" id="ARBA00022801"/>
    </source>
</evidence>
<evidence type="ECO:0000313" key="5">
    <source>
        <dbReference type="Proteomes" id="UP000095658"/>
    </source>
</evidence>
<evidence type="ECO:0000313" key="4">
    <source>
        <dbReference type="EMBL" id="OES44780.1"/>
    </source>
</evidence>
<dbReference type="InterPro" id="IPR004185">
    <property type="entry name" value="Glyco_hydro_13_lg-like_dom"/>
</dbReference>
<dbReference type="SMART" id="SM00642">
    <property type="entry name" value="Aamy"/>
    <property type="match status" value="1"/>
</dbReference>
<dbReference type="PANTHER" id="PTHR10357:SF210">
    <property type="entry name" value="MALTODEXTRIN GLUCOSIDASE"/>
    <property type="match status" value="1"/>
</dbReference>
<dbReference type="Proteomes" id="UP000095658">
    <property type="component" value="Unassembled WGS sequence"/>
</dbReference>
<sequence>MLKEAIYHRPKNNFAYAYDEKTVHIMMKSKKQDLDRVDLLYGDPYIWKDGAWQYKTKEMKLSGSDEWFDYWFAAVEPEFRRLRYGFECSGQAESIIYTERGFYAELPKDIGSFFAFPFLHAVDAFKAPEWVKETVWYQIFPERFADGDPHLNRKDTKKWGTSPDKTSFFGGDFQGILNRLDHLQELGINGIYFTPVFQAETNHKYDTTNYLAVDPQFGNKELLKNLIRECHRREIKVMLDAVFNHSGYCFAPFQDVLKNGEKSKYKDWFHIHRFPLQEGDTIHYDAFGFEKAMPKLNTENPEVRNYLLQTAVYWIKEFDIDAWRLDVANEVSHDFWREFRRAVKSVKPDVYILGEVWHDSMAWLQGDQFDAVMNYRLADTVVDFFAKGKATANQFKNEVSHLLHSYPLSVNEAAFNLLDSHDTPRILTVADEDKESLKLTFLFHLSFIGTPCIYYGDEIGMTGESDPDCRKCMIWGESEQDRDLFHFVQKLIELRKKIPAFCNQGDFAFIDLHPAAVSYTRKNETETLLFIINPTEQTVEVNLPDHFKGMANLWTGDSLESSAALIQKKGFLILYKQK</sequence>
<dbReference type="Pfam" id="PF00128">
    <property type="entry name" value="Alpha-amylase"/>
    <property type="match status" value="1"/>
</dbReference>
<organism evidence="4 5">
    <name type="scientific">Domibacillus iocasae</name>
    <dbReference type="NCBI Taxonomy" id="1714016"/>
    <lineage>
        <taxon>Bacteria</taxon>
        <taxon>Bacillati</taxon>
        <taxon>Bacillota</taxon>
        <taxon>Bacilli</taxon>
        <taxon>Bacillales</taxon>
        <taxon>Bacillaceae</taxon>
        <taxon>Domibacillus</taxon>
    </lineage>
</organism>
<protein>
    <submittedName>
        <fullName evidence="4">Alpha-glycosidase</fullName>
    </submittedName>
</protein>
<keyword evidence="5" id="KW-1185">Reference proteome</keyword>
<proteinExistence type="predicted"/>
<comment type="caution">
    <text evidence="4">The sequence shown here is derived from an EMBL/GenBank/DDBJ whole genome shotgun (WGS) entry which is preliminary data.</text>
</comment>
<evidence type="ECO:0000256" key="2">
    <source>
        <dbReference type="ARBA" id="ARBA00023295"/>
    </source>
</evidence>
<dbReference type="AlphaFoldDB" id="A0A1E7DNW1"/>
<dbReference type="GO" id="GO:0004553">
    <property type="term" value="F:hydrolase activity, hydrolyzing O-glycosyl compounds"/>
    <property type="evidence" value="ECO:0007669"/>
    <property type="project" value="InterPro"/>
</dbReference>
<accession>A0A1E7DNW1</accession>
<dbReference type="InterPro" id="IPR006047">
    <property type="entry name" value="GH13_cat_dom"/>
</dbReference>
<evidence type="ECO:0000259" key="3">
    <source>
        <dbReference type="SMART" id="SM00642"/>
    </source>
</evidence>
<keyword evidence="2 4" id="KW-0326">Glycosidase</keyword>
<dbReference type="GO" id="GO:0005975">
    <property type="term" value="P:carbohydrate metabolic process"/>
    <property type="evidence" value="ECO:0007669"/>
    <property type="project" value="InterPro"/>
</dbReference>
<dbReference type="InterPro" id="IPR045857">
    <property type="entry name" value="O16G_dom_2"/>
</dbReference>
<reference evidence="4 5" key="1">
    <citation type="submission" date="2016-06" db="EMBL/GenBank/DDBJ databases">
        <title>Domibacillus iocasae genome sequencing.</title>
        <authorList>
            <person name="Verma A."/>
            <person name="Pal Y."/>
            <person name="Ojha A.K."/>
            <person name="Krishnamurthi S."/>
        </authorList>
    </citation>
    <scope>NUCLEOTIDE SEQUENCE [LARGE SCALE GENOMIC DNA]</scope>
    <source>
        <strain evidence="4 5">DSM 29979</strain>
    </source>
</reference>
<name>A0A1E7DNW1_9BACI</name>
<dbReference type="EMBL" id="MAMP01000021">
    <property type="protein sequence ID" value="OES44780.1"/>
    <property type="molecule type" value="Genomic_DNA"/>
</dbReference>
<dbReference type="CDD" id="cd02857">
    <property type="entry name" value="E_set_CDase_PDE_N"/>
    <property type="match status" value="1"/>
</dbReference>
<dbReference type="Pfam" id="PF02903">
    <property type="entry name" value="Alpha-amylase_N"/>
    <property type="match status" value="1"/>
</dbReference>
<dbReference type="InterPro" id="IPR017853">
    <property type="entry name" value="GH"/>
</dbReference>
<dbReference type="STRING" id="1714016.BA724_05755"/>
<dbReference type="CDD" id="cd11338">
    <property type="entry name" value="AmyAc_CMD"/>
    <property type="match status" value="1"/>
</dbReference>